<dbReference type="Proteomes" id="UP001156682">
    <property type="component" value="Unassembled WGS sequence"/>
</dbReference>
<protein>
    <submittedName>
        <fullName evidence="1">Uncharacterized protein</fullName>
    </submittedName>
</protein>
<accession>A0ABQ5ZWE8</accession>
<proteinExistence type="predicted"/>
<comment type="caution">
    <text evidence="1">The sequence shown here is derived from an EMBL/GenBank/DDBJ whole genome shotgun (WGS) entry which is preliminary data.</text>
</comment>
<reference evidence="2" key="1">
    <citation type="journal article" date="2019" name="Int. J. Syst. Evol. Microbiol.">
        <title>The Global Catalogue of Microorganisms (GCM) 10K type strain sequencing project: providing services to taxonomists for standard genome sequencing and annotation.</title>
        <authorList>
            <consortium name="The Broad Institute Genomics Platform"/>
            <consortium name="The Broad Institute Genome Sequencing Center for Infectious Disease"/>
            <person name="Wu L."/>
            <person name="Ma J."/>
        </authorList>
    </citation>
    <scope>NUCLEOTIDE SEQUENCE [LARGE SCALE GENOMIC DNA]</scope>
    <source>
        <strain evidence="2">NBRC 100033</strain>
    </source>
</reference>
<gene>
    <name evidence="1" type="ORF">GCM10007878_19480</name>
</gene>
<dbReference type="RefSeq" id="WP_027851786.1">
    <property type="nucleotide sequence ID" value="NZ_BSOR01000034.1"/>
</dbReference>
<keyword evidence="2" id="KW-1185">Reference proteome</keyword>
<evidence type="ECO:0000313" key="1">
    <source>
        <dbReference type="EMBL" id="GLR64510.1"/>
    </source>
</evidence>
<sequence length="119" mass="12488">MHSDNGLSWDTVNASTAGLYNFVTKGSLDTLYLGHNTITETGTAPTVGNLTSFNPIRVAASGQQLQPSSEDYVAGLFGGTNGNSQIATSALVDANGDNIISFPNYYENVTLNSAIILKI</sequence>
<evidence type="ECO:0000313" key="2">
    <source>
        <dbReference type="Proteomes" id="UP001156682"/>
    </source>
</evidence>
<organism evidence="1 2">
    <name type="scientific">Marinospirillum insulare</name>
    <dbReference type="NCBI Taxonomy" id="217169"/>
    <lineage>
        <taxon>Bacteria</taxon>
        <taxon>Pseudomonadati</taxon>
        <taxon>Pseudomonadota</taxon>
        <taxon>Gammaproteobacteria</taxon>
        <taxon>Oceanospirillales</taxon>
        <taxon>Oceanospirillaceae</taxon>
        <taxon>Marinospirillum</taxon>
    </lineage>
</organism>
<name>A0ABQ5ZWE8_9GAMM</name>
<dbReference type="EMBL" id="BSOR01000034">
    <property type="protein sequence ID" value="GLR64510.1"/>
    <property type="molecule type" value="Genomic_DNA"/>
</dbReference>